<evidence type="ECO:0000313" key="5">
    <source>
        <dbReference type="Proteomes" id="UP001610334"/>
    </source>
</evidence>
<evidence type="ECO:0000256" key="1">
    <source>
        <dbReference type="SAM" id="Phobius"/>
    </source>
</evidence>
<proteinExistence type="predicted"/>
<feature type="transmembrane region" description="Helical" evidence="1">
    <location>
        <begin position="257"/>
        <end position="277"/>
    </location>
</feature>
<reference evidence="4 5" key="1">
    <citation type="submission" date="2024-07" db="EMBL/GenBank/DDBJ databases">
        <title>Section-level genome sequencing and comparative genomics of Aspergillus sections Usti and Cavernicolus.</title>
        <authorList>
            <consortium name="Lawrence Berkeley National Laboratory"/>
            <person name="Nybo J.L."/>
            <person name="Vesth T.C."/>
            <person name="Theobald S."/>
            <person name="Frisvad J.C."/>
            <person name="Larsen T.O."/>
            <person name="Kjaerboelling I."/>
            <person name="Rothschild-Mancinelli K."/>
            <person name="Lyhne E.K."/>
            <person name="Kogle M.E."/>
            <person name="Barry K."/>
            <person name="Clum A."/>
            <person name="Na H."/>
            <person name="Ledsgaard L."/>
            <person name="Lin J."/>
            <person name="Lipzen A."/>
            <person name="Kuo A."/>
            <person name="Riley R."/>
            <person name="Mondo S."/>
            <person name="Labutti K."/>
            <person name="Haridas S."/>
            <person name="Pangalinan J."/>
            <person name="Salamov A.A."/>
            <person name="Simmons B.A."/>
            <person name="Magnuson J.K."/>
            <person name="Chen J."/>
            <person name="Drula E."/>
            <person name="Henrissat B."/>
            <person name="Wiebenga A."/>
            <person name="Lubbers R.J."/>
            <person name="Gomes A.C."/>
            <person name="Makela M.R."/>
            <person name="Stajich J."/>
            <person name="Grigoriev I.V."/>
            <person name="Mortensen U.H."/>
            <person name="De Vries R.P."/>
            <person name="Baker S.E."/>
            <person name="Andersen M.R."/>
        </authorList>
    </citation>
    <scope>NUCLEOTIDE SEQUENCE [LARGE SCALE GENOMIC DNA]</scope>
    <source>
        <strain evidence="4 5">CBS 588.65</strain>
    </source>
</reference>
<feature type="domain" description="DUF7136" evidence="3">
    <location>
        <begin position="21"/>
        <end position="241"/>
    </location>
</feature>
<keyword evidence="1" id="KW-1133">Transmembrane helix</keyword>
<keyword evidence="2" id="KW-0732">Signal</keyword>
<sequence>MHFSQASWLLAASMGAIVNAVSVVEVDLVFPRNETYSPTQAYPFVFAVQNSEKAQLLNLRVSYRMNNWDNSSDTFHPITPYVYLERANLSSSDPYLSYRFFSGLNPGHWWLTWEVEYQSCNVDAERSSDGLIHNSYSWSRMFTIANSTSTPDREVDLVAATANDSCPGDMNAVAINVTDTTMQTIKSINWTGRDTCVVTTNSTSGNPVHTPNPCGVSISPEVAASISANFTAQKCSEPNPPNYVDCSAADKSAAQKLIILAVSGLLAMFGAFAFTIVQSW</sequence>
<organism evidence="4 5">
    <name type="scientific">Aspergillus granulosus</name>
    <dbReference type="NCBI Taxonomy" id="176169"/>
    <lineage>
        <taxon>Eukaryota</taxon>
        <taxon>Fungi</taxon>
        <taxon>Dikarya</taxon>
        <taxon>Ascomycota</taxon>
        <taxon>Pezizomycotina</taxon>
        <taxon>Eurotiomycetes</taxon>
        <taxon>Eurotiomycetidae</taxon>
        <taxon>Eurotiales</taxon>
        <taxon>Aspergillaceae</taxon>
        <taxon>Aspergillus</taxon>
        <taxon>Aspergillus subgen. Nidulantes</taxon>
    </lineage>
</organism>
<feature type="chain" id="PRO_5046854221" description="DUF7136 domain-containing protein" evidence="2">
    <location>
        <begin position="21"/>
        <end position="280"/>
    </location>
</feature>
<keyword evidence="1" id="KW-0472">Membrane</keyword>
<evidence type="ECO:0000313" key="4">
    <source>
        <dbReference type="EMBL" id="KAL2820423.1"/>
    </source>
</evidence>
<dbReference type="Proteomes" id="UP001610334">
    <property type="component" value="Unassembled WGS sequence"/>
</dbReference>
<comment type="caution">
    <text evidence="4">The sequence shown here is derived from an EMBL/GenBank/DDBJ whole genome shotgun (WGS) entry which is preliminary data.</text>
</comment>
<dbReference type="EMBL" id="JBFXLT010000007">
    <property type="protein sequence ID" value="KAL2820423.1"/>
    <property type="molecule type" value="Genomic_DNA"/>
</dbReference>
<keyword evidence="1" id="KW-0812">Transmembrane</keyword>
<dbReference type="InterPro" id="IPR055560">
    <property type="entry name" value="DUF7136"/>
</dbReference>
<name>A0ABR4I0L0_9EURO</name>
<evidence type="ECO:0000256" key="2">
    <source>
        <dbReference type="SAM" id="SignalP"/>
    </source>
</evidence>
<keyword evidence="5" id="KW-1185">Reference proteome</keyword>
<evidence type="ECO:0000259" key="3">
    <source>
        <dbReference type="Pfam" id="PF23584"/>
    </source>
</evidence>
<feature type="signal peptide" evidence="2">
    <location>
        <begin position="1"/>
        <end position="20"/>
    </location>
</feature>
<gene>
    <name evidence="4" type="ORF">BJX63DRAFT_380758</name>
</gene>
<protein>
    <recommendedName>
        <fullName evidence="3">DUF7136 domain-containing protein</fullName>
    </recommendedName>
</protein>
<dbReference type="Pfam" id="PF23584">
    <property type="entry name" value="DUF7136"/>
    <property type="match status" value="1"/>
</dbReference>
<accession>A0ABR4I0L0</accession>